<evidence type="ECO:0000256" key="4">
    <source>
        <dbReference type="ARBA" id="ARBA00022737"/>
    </source>
</evidence>
<evidence type="ECO:0000256" key="1">
    <source>
        <dbReference type="ARBA" id="ARBA00006734"/>
    </source>
</evidence>
<comment type="similarity">
    <text evidence="1">Belongs to the protein prenyltransferase subunit alpha family.</text>
</comment>
<gene>
    <name evidence="6" type="ORF">KFE25_005236</name>
</gene>
<name>A0A8J5XDT3_DIALT</name>
<dbReference type="GO" id="GO:0005737">
    <property type="term" value="C:cytoplasm"/>
    <property type="evidence" value="ECO:0007669"/>
    <property type="project" value="TreeGrafter"/>
</dbReference>
<feature type="compositionally biased region" description="Low complexity" evidence="5">
    <location>
        <begin position="347"/>
        <end position="358"/>
    </location>
</feature>
<feature type="compositionally biased region" description="Low complexity" evidence="5">
    <location>
        <begin position="240"/>
        <end position="249"/>
    </location>
</feature>
<evidence type="ECO:0000256" key="5">
    <source>
        <dbReference type="SAM" id="MobiDB-lite"/>
    </source>
</evidence>
<evidence type="ECO:0000256" key="3">
    <source>
        <dbReference type="ARBA" id="ARBA00022679"/>
    </source>
</evidence>
<feature type="region of interest" description="Disordered" evidence="5">
    <location>
        <begin position="240"/>
        <end position="261"/>
    </location>
</feature>
<dbReference type="OrthoDB" id="1924260at2759"/>
<dbReference type="Proteomes" id="UP000751190">
    <property type="component" value="Unassembled WGS sequence"/>
</dbReference>
<comment type="caution">
    <text evidence="6">The sequence shown here is derived from an EMBL/GenBank/DDBJ whole genome shotgun (WGS) entry which is preliminary data.</text>
</comment>
<proteinExistence type="inferred from homology"/>
<reference evidence="6" key="1">
    <citation type="submission" date="2021-05" db="EMBL/GenBank/DDBJ databases">
        <title>The genome of the haptophyte Pavlova lutheri (Diacronema luteri, Pavlovales) - a model for lipid biosynthesis in eukaryotic algae.</title>
        <authorList>
            <person name="Hulatt C.J."/>
            <person name="Posewitz M.C."/>
        </authorList>
    </citation>
    <scope>NUCLEOTIDE SEQUENCE</scope>
    <source>
        <strain evidence="6">NIVA-4/92</strain>
    </source>
</reference>
<evidence type="ECO:0000313" key="7">
    <source>
        <dbReference type="Proteomes" id="UP000751190"/>
    </source>
</evidence>
<keyword evidence="4" id="KW-0677">Repeat</keyword>
<dbReference type="Pfam" id="PF01239">
    <property type="entry name" value="PPTA"/>
    <property type="match status" value="1"/>
</dbReference>
<dbReference type="InterPro" id="IPR002088">
    <property type="entry name" value="Prenyl_trans_a"/>
</dbReference>
<dbReference type="Gene3D" id="1.25.40.120">
    <property type="entry name" value="Protein prenylyltransferase"/>
    <property type="match status" value="1"/>
</dbReference>
<feature type="region of interest" description="Disordered" evidence="5">
    <location>
        <begin position="329"/>
        <end position="365"/>
    </location>
</feature>
<dbReference type="PANTHER" id="PTHR11129">
    <property type="entry name" value="PROTEIN FARNESYLTRANSFERASE ALPHA SUBUNIT/RAB GERANYLGERANYL TRANSFERASE ALPHA SUBUNIT"/>
    <property type="match status" value="1"/>
</dbReference>
<dbReference type="AlphaFoldDB" id="A0A8J5XDT3"/>
<sequence>MAAEEGWAGVELLCAALDRHAARLEGYDFVPACEPIRAAEPATLLHASPDARDAGRAMLAVCDGGRQLAIARWALPALHRAARERRAWRARAKHGGGAGTADRPFAAPAPRATAPASADARAAAARDERELEQSSRVLALLNGHCYSAWHARKRLLLAPSVLVALDAPPSGASCPRDADLPAPRVPAADRSERALDGFSRVVSLRGELALSALVLRRFAAAPDAWAHRRWLLSRAGAGPPSRAPAASAGDPPPSPATRASTPALADMDAELERCDAACAAKRANYYAAQQRAWLLARLARGPLARAAAAALAAAPAVARAAAVGGRGCGLASAGGAESPEHPKRASHSAPARAHSAAAADDDDGGVAANVATATADDDDGAADGDVLLRRELVRTSALLRAHPSDPSARHSRQLAILAALRTVDAATAGDGCGRARALPQPRELAEGEVTFARALLTTFAAGAAGGMAGGEVGHGGRTRATTDDTADGDLGFLLASERAGRPQPHAVLFAHLRFATELCAQLALRAGLEPLDAKKQVRGSVSRSVS</sequence>
<organism evidence="6 7">
    <name type="scientific">Diacronema lutheri</name>
    <name type="common">Unicellular marine alga</name>
    <name type="synonym">Monochrysis lutheri</name>
    <dbReference type="NCBI Taxonomy" id="2081491"/>
    <lineage>
        <taxon>Eukaryota</taxon>
        <taxon>Haptista</taxon>
        <taxon>Haptophyta</taxon>
        <taxon>Pavlovophyceae</taxon>
        <taxon>Pavlovales</taxon>
        <taxon>Pavlovaceae</taxon>
        <taxon>Diacronema</taxon>
    </lineage>
</organism>
<dbReference type="SUPFAM" id="SSF48439">
    <property type="entry name" value="Protein prenylyltransferase"/>
    <property type="match status" value="1"/>
</dbReference>
<protein>
    <submittedName>
        <fullName evidence="6">Uncharacterized protein</fullName>
    </submittedName>
</protein>
<keyword evidence="3" id="KW-0808">Transferase</keyword>
<feature type="compositionally biased region" description="Low complexity" evidence="5">
    <location>
        <begin position="101"/>
        <end position="123"/>
    </location>
</feature>
<keyword evidence="2" id="KW-0637">Prenyltransferase</keyword>
<evidence type="ECO:0000313" key="6">
    <source>
        <dbReference type="EMBL" id="KAG8458809.1"/>
    </source>
</evidence>
<dbReference type="GO" id="GO:0008318">
    <property type="term" value="F:protein prenyltransferase activity"/>
    <property type="evidence" value="ECO:0007669"/>
    <property type="project" value="InterPro"/>
</dbReference>
<evidence type="ECO:0000256" key="2">
    <source>
        <dbReference type="ARBA" id="ARBA00022602"/>
    </source>
</evidence>
<feature type="region of interest" description="Disordered" evidence="5">
    <location>
        <begin position="90"/>
        <end position="126"/>
    </location>
</feature>
<keyword evidence="7" id="KW-1185">Reference proteome</keyword>
<dbReference type="EMBL" id="JAGTXO010000047">
    <property type="protein sequence ID" value="KAG8458809.1"/>
    <property type="molecule type" value="Genomic_DNA"/>
</dbReference>
<accession>A0A8J5XDT3</accession>
<dbReference type="PANTHER" id="PTHR11129:SF3">
    <property type="entry name" value="PROTEIN PRENYLTRANSFERASE ALPHA SUBUNIT REPEAT-CONTAINING PROTEIN 1"/>
    <property type="match status" value="1"/>
</dbReference>